<dbReference type="GO" id="GO:0004519">
    <property type="term" value="F:endonuclease activity"/>
    <property type="evidence" value="ECO:0007669"/>
    <property type="project" value="UniProtKB-KW"/>
</dbReference>
<name>A0ABR7CB68_9BACE</name>
<keyword evidence="2" id="KW-0255">Endonuclease</keyword>
<evidence type="ECO:0000259" key="1">
    <source>
        <dbReference type="Pfam" id="PF03372"/>
    </source>
</evidence>
<sequence length="278" mass="30940">MNMIKNIFLAVATCSLMFWGCDTLEGDNSDFDFEDKTAVEDPSRLPNSIRLATYNTHRCAGTGTTVATYDQTAKVISLLDADVLALQELDKNTSLNPVDQLQELAKRTGLKPYFCKTVNSGGGEYGIGILSKTAPEKIANKELPGVEKRQFLLAEFEDYIFIATHFCHLNDVNRKLSFKIITEYIVANYVGYSKPIYLGGDLNTTSLPADALDSWEVISSSANTFPGKSQRIDYILVYKGNSPQYERLRTLVPTFEGIDLQKVSDHLPVLVDIKKESL</sequence>
<dbReference type="Gene3D" id="3.60.10.10">
    <property type="entry name" value="Endonuclease/exonuclease/phosphatase"/>
    <property type="match status" value="1"/>
</dbReference>
<dbReference type="InterPro" id="IPR036691">
    <property type="entry name" value="Endo/exonu/phosph_ase_sf"/>
</dbReference>
<dbReference type="InterPro" id="IPR005135">
    <property type="entry name" value="Endo/exonuclease/phosphatase"/>
</dbReference>
<comment type="caution">
    <text evidence="2">The sequence shown here is derived from an EMBL/GenBank/DDBJ whole genome shotgun (WGS) entry which is preliminary data.</text>
</comment>
<dbReference type="PANTHER" id="PTHR14859">
    <property type="entry name" value="CALCOFLUOR WHITE HYPERSENSITIVE PROTEIN PRECURSOR"/>
    <property type="match status" value="1"/>
</dbReference>
<evidence type="ECO:0000313" key="2">
    <source>
        <dbReference type="EMBL" id="MBC5605051.1"/>
    </source>
</evidence>
<accession>A0ABR7CB68</accession>
<proteinExistence type="predicted"/>
<reference evidence="2 3" key="1">
    <citation type="submission" date="2020-08" db="EMBL/GenBank/DDBJ databases">
        <title>Genome public.</title>
        <authorList>
            <person name="Liu C."/>
            <person name="Sun Q."/>
        </authorList>
    </citation>
    <scope>NUCLEOTIDE SEQUENCE [LARGE SCALE GENOMIC DNA]</scope>
    <source>
        <strain evidence="2 3">M27</strain>
    </source>
</reference>
<dbReference type="Pfam" id="PF03372">
    <property type="entry name" value="Exo_endo_phos"/>
    <property type="match status" value="1"/>
</dbReference>
<dbReference type="SUPFAM" id="SSF56219">
    <property type="entry name" value="DNase I-like"/>
    <property type="match status" value="1"/>
</dbReference>
<evidence type="ECO:0000313" key="3">
    <source>
        <dbReference type="Proteomes" id="UP000600600"/>
    </source>
</evidence>
<dbReference type="InterPro" id="IPR051916">
    <property type="entry name" value="GPI-anchor_lipid_remodeler"/>
</dbReference>
<keyword evidence="2" id="KW-0378">Hydrolase</keyword>
<gene>
    <name evidence="2" type="ORF">H8S67_10260</name>
</gene>
<protein>
    <submittedName>
        <fullName evidence="2">Endonuclease/exonuclease/phosphatase family protein</fullName>
    </submittedName>
</protein>
<dbReference type="Proteomes" id="UP000600600">
    <property type="component" value="Unassembled WGS sequence"/>
</dbReference>
<dbReference type="EMBL" id="JACOOE010000004">
    <property type="protein sequence ID" value="MBC5605051.1"/>
    <property type="molecule type" value="Genomic_DNA"/>
</dbReference>
<keyword evidence="2" id="KW-0540">Nuclease</keyword>
<keyword evidence="3" id="KW-1185">Reference proteome</keyword>
<organism evidence="2 3">
    <name type="scientific">Bacteroides difficilis</name>
    <dbReference type="NCBI Taxonomy" id="2763021"/>
    <lineage>
        <taxon>Bacteria</taxon>
        <taxon>Pseudomonadati</taxon>
        <taxon>Bacteroidota</taxon>
        <taxon>Bacteroidia</taxon>
        <taxon>Bacteroidales</taxon>
        <taxon>Bacteroidaceae</taxon>
        <taxon>Bacteroides</taxon>
    </lineage>
</organism>
<dbReference type="PANTHER" id="PTHR14859:SF15">
    <property type="entry name" value="ENDONUCLEASE_EXONUCLEASE_PHOSPHATASE DOMAIN-CONTAINING PROTEIN"/>
    <property type="match status" value="1"/>
</dbReference>
<feature type="domain" description="Endonuclease/exonuclease/phosphatase" evidence="1">
    <location>
        <begin position="52"/>
        <end position="266"/>
    </location>
</feature>